<dbReference type="OrthoDB" id="692426at2759"/>
<dbReference type="Pfam" id="PF12937">
    <property type="entry name" value="F-box-like"/>
    <property type="match status" value="1"/>
</dbReference>
<accession>A0A5J9WLY5</accession>
<reference evidence="2 3" key="1">
    <citation type="journal article" date="2019" name="Sci. Rep.">
        <title>A high-quality genome of Eragrostis curvula grass provides insights into Poaceae evolution and supports new strategies to enhance forage quality.</title>
        <authorList>
            <person name="Carballo J."/>
            <person name="Santos B.A.C.M."/>
            <person name="Zappacosta D."/>
            <person name="Garbus I."/>
            <person name="Selva J.P."/>
            <person name="Gallo C.A."/>
            <person name="Diaz A."/>
            <person name="Albertini E."/>
            <person name="Caccamo M."/>
            <person name="Echenique V."/>
        </authorList>
    </citation>
    <scope>NUCLEOTIDE SEQUENCE [LARGE SCALE GENOMIC DNA]</scope>
    <source>
        <strain evidence="3">cv. Victoria</strain>
        <tissue evidence="2">Leaf</tissue>
    </source>
</reference>
<dbReference type="EMBL" id="RWGY01000002">
    <property type="protein sequence ID" value="TVU48936.1"/>
    <property type="molecule type" value="Genomic_DNA"/>
</dbReference>
<organism evidence="2 3">
    <name type="scientific">Eragrostis curvula</name>
    <name type="common">weeping love grass</name>
    <dbReference type="NCBI Taxonomy" id="38414"/>
    <lineage>
        <taxon>Eukaryota</taxon>
        <taxon>Viridiplantae</taxon>
        <taxon>Streptophyta</taxon>
        <taxon>Embryophyta</taxon>
        <taxon>Tracheophyta</taxon>
        <taxon>Spermatophyta</taxon>
        <taxon>Magnoliopsida</taxon>
        <taxon>Liliopsida</taxon>
        <taxon>Poales</taxon>
        <taxon>Poaceae</taxon>
        <taxon>PACMAD clade</taxon>
        <taxon>Chloridoideae</taxon>
        <taxon>Eragrostideae</taxon>
        <taxon>Eragrostidinae</taxon>
        <taxon>Eragrostis</taxon>
    </lineage>
</organism>
<dbReference type="AlphaFoldDB" id="A0A5J9WLY5"/>
<dbReference type="InterPro" id="IPR001810">
    <property type="entry name" value="F-box_dom"/>
</dbReference>
<proteinExistence type="predicted"/>
<dbReference type="PANTHER" id="PTHR35828:SF22">
    <property type="entry name" value="OS10G0103633 PROTEIN"/>
    <property type="match status" value="1"/>
</dbReference>
<sequence>MRPCKCSRDEFVAAPPPAEEATRGCPLPADLLLEIVARSDAATLVRSAATCRSLRRDIRRPAFIRRVCNDGPGAVVPPRLVSFLGLESMPPPYASMPPPSFSLAYPATPAAASLSEKHLAPFLTRSAGALPATGP</sequence>
<dbReference type="InterPro" id="IPR036047">
    <property type="entry name" value="F-box-like_dom_sf"/>
</dbReference>
<evidence type="ECO:0000259" key="1">
    <source>
        <dbReference type="Pfam" id="PF12937"/>
    </source>
</evidence>
<protein>
    <recommendedName>
        <fullName evidence="1">F-box domain-containing protein</fullName>
    </recommendedName>
</protein>
<dbReference type="Gramene" id="TVU48936">
    <property type="protein sequence ID" value="TVU48936"/>
    <property type="gene ID" value="EJB05_00222"/>
</dbReference>
<feature type="non-terminal residue" evidence="2">
    <location>
        <position position="1"/>
    </location>
</feature>
<dbReference type="SUPFAM" id="SSF81383">
    <property type="entry name" value="F-box domain"/>
    <property type="match status" value="1"/>
</dbReference>
<evidence type="ECO:0000313" key="3">
    <source>
        <dbReference type="Proteomes" id="UP000324897"/>
    </source>
</evidence>
<feature type="domain" description="F-box" evidence="1">
    <location>
        <begin position="27"/>
        <end position="69"/>
    </location>
</feature>
<name>A0A5J9WLY5_9POAL</name>
<dbReference type="PANTHER" id="PTHR35828">
    <property type="entry name" value="OS08G0203800 PROTEIN-RELATED"/>
    <property type="match status" value="1"/>
</dbReference>
<gene>
    <name evidence="2" type="ORF">EJB05_00222</name>
</gene>
<keyword evidence="3" id="KW-1185">Reference proteome</keyword>
<comment type="caution">
    <text evidence="2">The sequence shown here is derived from an EMBL/GenBank/DDBJ whole genome shotgun (WGS) entry which is preliminary data.</text>
</comment>
<evidence type="ECO:0000313" key="2">
    <source>
        <dbReference type="EMBL" id="TVU48936.1"/>
    </source>
</evidence>
<dbReference type="Proteomes" id="UP000324897">
    <property type="component" value="Chromosome 6"/>
</dbReference>